<keyword evidence="2" id="KW-0503">Monooxygenase</keyword>
<dbReference type="Gene3D" id="1.10.630.10">
    <property type="entry name" value="Cytochrome P450"/>
    <property type="match status" value="1"/>
</dbReference>
<evidence type="ECO:0000313" key="4">
    <source>
        <dbReference type="Proteomes" id="UP001501747"/>
    </source>
</evidence>
<proteinExistence type="inferred from homology"/>
<protein>
    <submittedName>
        <fullName evidence="3">Cytochrome P450</fullName>
    </submittedName>
</protein>
<dbReference type="InterPro" id="IPR001128">
    <property type="entry name" value="Cyt_P450"/>
</dbReference>
<gene>
    <name evidence="3" type="ORF">GCM10022247_59700</name>
</gene>
<dbReference type="InterPro" id="IPR017972">
    <property type="entry name" value="Cyt_P450_CS"/>
</dbReference>
<dbReference type="PROSITE" id="PS00086">
    <property type="entry name" value="CYTOCHROME_P450"/>
    <property type="match status" value="1"/>
</dbReference>
<sequence>MLARSSTVATSGLGRSVRLSPAFARAAERVSSQSNVWVPVLKLTRAVSHRPVTVVPVRAAADVGIGFDLFDPGFVAEPEEPLAQLREQAPVQRDPSTGLWLVSRYADVREVLADPEVFRPDNALTAVTPLPVPTLRMLARAGFSLPPTLANNGTDSHSGLRRVVASFLTPPRIDRAMELTRALVASGLDEARRQLAETGSCDLVELIARDLPCLVLLDILGIEGVDLPVLKAWSRASLELFWGNPDPARQRQLAEEAAEFHQWLAARVRAAEPSPEDLFGALVAHRKPGERPLRVAEAVGVCYFLLIAGQETTTQLLSTLIRRCVERPELWKRLSDGENGLAADCVEEILRREPPVITWRRITARGTSLSGVELPEGAQLLLMLAGSGSDPEVFAEPSRLCPGRAQARRHLAFGYGRHFCLGAGLARAEAAVVLDAVARALPDLRLLEPDPPMLGLLSFRAPTRLQVARA</sequence>
<reference evidence="4" key="1">
    <citation type="journal article" date="2019" name="Int. J. Syst. Evol. Microbiol.">
        <title>The Global Catalogue of Microorganisms (GCM) 10K type strain sequencing project: providing services to taxonomists for standard genome sequencing and annotation.</title>
        <authorList>
            <consortium name="The Broad Institute Genomics Platform"/>
            <consortium name="The Broad Institute Genome Sequencing Center for Infectious Disease"/>
            <person name="Wu L."/>
            <person name="Ma J."/>
        </authorList>
    </citation>
    <scope>NUCLEOTIDE SEQUENCE [LARGE SCALE GENOMIC DNA]</scope>
    <source>
        <strain evidence="4">JCM 17342</strain>
    </source>
</reference>
<evidence type="ECO:0000256" key="2">
    <source>
        <dbReference type="RuleBase" id="RU000461"/>
    </source>
</evidence>
<name>A0ABP7TIG0_9PSEU</name>
<comment type="caution">
    <text evidence="3">The sequence shown here is derived from an EMBL/GenBank/DDBJ whole genome shotgun (WGS) entry which is preliminary data.</text>
</comment>
<keyword evidence="2" id="KW-0479">Metal-binding</keyword>
<dbReference type="Pfam" id="PF00067">
    <property type="entry name" value="p450"/>
    <property type="match status" value="1"/>
</dbReference>
<dbReference type="EMBL" id="BAABAL010000019">
    <property type="protein sequence ID" value="GAA4026836.1"/>
    <property type="molecule type" value="Genomic_DNA"/>
</dbReference>
<evidence type="ECO:0000313" key="3">
    <source>
        <dbReference type="EMBL" id="GAA4026836.1"/>
    </source>
</evidence>
<evidence type="ECO:0000256" key="1">
    <source>
        <dbReference type="ARBA" id="ARBA00010617"/>
    </source>
</evidence>
<keyword evidence="4" id="KW-1185">Reference proteome</keyword>
<accession>A0ABP7TIG0</accession>
<dbReference type="InterPro" id="IPR002397">
    <property type="entry name" value="Cyt_P450_B"/>
</dbReference>
<keyword evidence="2" id="KW-0560">Oxidoreductase</keyword>
<dbReference type="InterPro" id="IPR036396">
    <property type="entry name" value="Cyt_P450_sf"/>
</dbReference>
<dbReference type="SUPFAM" id="SSF48264">
    <property type="entry name" value="Cytochrome P450"/>
    <property type="match status" value="1"/>
</dbReference>
<dbReference type="PANTHER" id="PTHR46696">
    <property type="entry name" value="P450, PUTATIVE (EUROFUNG)-RELATED"/>
    <property type="match status" value="1"/>
</dbReference>
<keyword evidence="2" id="KW-0349">Heme</keyword>
<organism evidence="3 4">
    <name type="scientific">Allokutzneria multivorans</name>
    <dbReference type="NCBI Taxonomy" id="1142134"/>
    <lineage>
        <taxon>Bacteria</taxon>
        <taxon>Bacillati</taxon>
        <taxon>Actinomycetota</taxon>
        <taxon>Actinomycetes</taxon>
        <taxon>Pseudonocardiales</taxon>
        <taxon>Pseudonocardiaceae</taxon>
        <taxon>Allokutzneria</taxon>
    </lineage>
</organism>
<dbReference type="PRINTS" id="PR00359">
    <property type="entry name" value="BP450"/>
</dbReference>
<dbReference type="PANTHER" id="PTHR46696:SF6">
    <property type="entry name" value="P450, PUTATIVE (EUROFUNG)-RELATED"/>
    <property type="match status" value="1"/>
</dbReference>
<keyword evidence="2" id="KW-0408">Iron</keyword>
<comment type="similarity">
    <text evidence="1 2">Belongs to the cytochrome P450 family.</text>
</comment>
<dbReference type="Proteomes" id="UP001501747">
    <property type="component" value="Unassembled WGS sequence"/>
</dbReference>